<feature type="compositionally biased region" description="Basic and acidic residues" evidence="1">
    <location>
        <begin position="60"/>
        <end position="73"/>
    </location>
</feature>
<dbReference type="AlphaFoldDB" id="X1D7U0"/>
<accession>X1D7U0</accession>
<gene>
    <name evidence="2" type="ORF">S01H4_40585</name>
</gene>
<name>X1D7U0_9ZZZZ</name>
<protein>
    <submittedName>
        <fullName evidence="2">Uncharacterized protein</fullName>
    </submittedName>
</protein>
<evidence type="ECO:0000256" key="1">
    <source>
        <dbReference type="SAM" id="MobiDB-lite"/>
    </source>
</evidence>
<feature type="region of interest" description="Disordered" evidence="1">
    <location>
        <begin position="60"/>
        <end position="93"/>
    </location>
</feature>
<dbReference type="EMBL" id="BART01022119">
    <property type="protein sequence ID" value="GAG92501.1"/>
    <property type="molecule type" value="Genomic_DNA"/>
</dbReference>
<evidence type="ECO:0000313" key="2">
    <source>
        <dbReference type="EMBL" id="GAG92501.1"/>
    </source>
</evidence>
<organism evidence="2">
    <name type="scientific">marine sediment metagenome</name>
    <dbReference type="NCBI Taxonomy" id="412755"/>
    <lineage>
        <taxon>unclassified sequences</taxon>
        <taxon>metagenomes</taxon>
        <taxon>ecological metagenomes</taxon>
    </lineage>
</organism>
<comment type="caution">
    <text evidence="2">The sequence shown here is derived from an EMBL/GenBank/DDBJ whole genome shotgun (WGS) entry which is preliminary data.</text>
</comment>
<proteinExistence type="predicted"/>
<reference evidence="2" key="1">
    <citation type="journal article" date="2014" name="Front. Microbiol.">
        <title>High frequency of phylogenetically diverse reductive dehalogenase-homologous genes in deep subseafloor sedimentary metagenomes.</title>
        <authorList>
            <person name="Kawai M."/>
            <person name="Futagami T."/>
            <person name="Toyoda A."/>
            <person name="Takaki Y."/>
            <person name="Nishi S."/>
            <person name="Hori S."/>
            <person name="Arai W."/>
            <person name="Tsubouchi T."/>
            <person name="Morono Y."/>
            <person name="Uchiyama I."/>
            <person name="Ito T."/>
            <person name="Fujiyama A."/>
            <person name="Inagaki F."/>
            <person name="Takami H."/>
        </authorList>
    </citation>
    <scope>NUCLEOTIDE SEQUENCE</scope>
    <source>
        <strain evidence="2">Expedition CK06-06</strain>
    </source>
</reference>
<sequence length="93" mass="10128">MIHCQSDVNERCTQPTGQGCPACGKQITLFVVWCDDCGLTGVREQCQHCEYGSYNVYPRSEVDGSESRDDSVRDVGGVPDASESDDPLRPLGT</sequence>